<evidence type="ECO:0000256" key="2">
    <source>
        <dbReference type="ARBA" id="ARBA00023145"/>
    </source>
</evidence>
<dbReference type="Gene3D" id="3.90.70.10">
    <property type="entry name" value="Cysteine proteinases"/>
    <property type="match status" value="1"/>
</dbReference>
<dbReference type="InterPro" id="IPR000668">
    <property type="entry name" value="Peptidase_C1A_C"/>
</dbReference>
<dbReference type="EMBL" id="CAMXCT030006718">
    <property type="protein sequence ID" value="CAL4806183.1"/>
    <property type="molecule type" value="Genomic_DNA"/>
</dbReference>
<gene>
    <name evidence="4" type="ORF">C1SCF055_LOCUS43406</name>
</gene>
<dbReference type="InterPro" id="IPR013128">
    <property type="entry name" value="Peptidase_C1A"/>
</dbReference>
<dbReference type="Proteomes" id="UP001152797">
    <property type="component" value="Unassembled WGS sequence"/>
</dbReference>
<dbReference type="GO" id="GO:0006508">
    <property type="term" value="P:proteolysis"/>
    <property type="evidence" value="ECO:0007669"/>
    <property type="project" value="InterPro"/>
</dbReference>
<evidence type="ECO:0000313" key="5">
    <source>
        <dbReference type="EMBL" id="CAL1172246.1"/>
    </source>
</evidence>
<dbReference type="PRINTS" id="PR00705">
    <property type="entry name" value="PAPAIN"/>
</dbReference>
<dbReference type="PROSITE" id="PS00139">
    <property type="entry name" value="THIOL_PROTEASE_CYS"/>
    <property type="match status" value="1"/>
</dbReference>
<dbReference type="InterPro" id="IPR038765">
    <property type="entry name" value="Papain-like_cys_pep_sf"/>
</dbReference>
<dbReference type="GO" id="GO:0008234">
    <property type="term" value="F:cysteine-type peptidase activity"/>
    <property type="evidence" value="ECO:0007669"/>
    <property type="project" value="InterPro"/>
</dbReference>
<evidence type="ECO:0000259" key="3">
    <source>
        <dbReference type="SMART" id="SM00645"/>
    </source>
</evidence>
<feature type="domain" description="Peptidase C1A papain C-terminal" evidence="3">
    <location>
        <begin position="67"/>
        <end position="316"/>
    </location>
</feature>
<keyword evidence="6" id="KW-1185">Reference proteome</keyword>
<dbReference type="OrthoDB" id="10253408at2759"/>
<comment type="similarity">
    <text evidence="1">Belongs to the peptidase C1 family.</text>
</comment>
<dbReference type="PANTHER" id="PTHR12411">
    <property type="entry name" value="CYSTEINE PROTEASE FAMILY C1-RELATED"/>
    <property type="match status" value="1"/>
</dbReference>
<accession>A0A9P1GPR6</accession>
<dbReference type="SUPFAM" id="SSF54001">
    <property type="entry name" value="Cysteine proteinases"/>
    <property type="match status" value="1"/>
</dbReference>
<protein>
    <recommendedName>
        <fullName evidence="3">Peptidase C1A papain C-terminal domain-containing protein</fullName>
    </recommendedName>
</protein>
<dbReference type="InterPro" id="IPR039417">
    <property type="entry name" value="Peptidase_C1A_papain-like"/>
</dbReference>
<name>A0A9P1GPR6_9DINO</name>
<proteinExistence type="inferred from homology"/>
<keyword evidence="2" id="KW-0865">Zymogen</keyword>
<dbReference type="CDD" id="cd02248">
    <property type="entry name" value="Peptidase_C1A"/>
    <property type="match status" value="1"/>
</dbReference>
<dbReference type="InterPro" id="IPR000169">
    <property type="entry name" value="Pept_cys_AS"/>
</dbReference>
<reference evidence="5" key="2">
    <citation type="submission" date="2024-04" db="EMBL/GenBank/DDBJ databases">
        <authorList>
            <person name="Chen Y."/>
            <person name="Shah S."/>
            <person name="Dougan E. K."/>
            <person name="Thang M."/>
            <person name="Chan C."/>
        </authorList>
    </citation>
    <scope>NUCLEOTIDE SEQUENCE [LARGE SCALE GENOMIC DNA]</scope>
</reference>
<dbReference type="SMART" id="SM00645">
    <property type="entry name" value="Pept_C1"/>
    <property type="match status" value="1"/>
</dbReference>
<organism evidence="4">
    <name type="scientific">Cladocopium goreaui</name>
    <dbReference type="NCBI Taxonomy" id="2562237"/>
    <lineage>
        <taxon>Eukaryota</taxon>
        <taxon>Sar</taxon>
        <taxon>Alveolata</taxon>
        <taxon>Dinophyceae</taxon>
        <taxon>Suessiales</taxon>
        <taxon>Symbiodiniaceae</taxon>
        <taxon>Cladocopium</taxon>
    </lineage>
</organism>
<evidence type="ECO:0000256" key="1">
    <source>
        <dbReference type="ARBA" id="ARBA00008455"/>
    </source>
</evidence>
<evidence type="ECO:0000313" key="6">
    <source>
        <dbReference type="Proteomes" id="UP001152797"/>
    </source>
</evidence>
<evidence type="ECO:0000313" key="4">
    <source>
        <dbReference type="EMBL" id="CAI4018871.1"/>
    </source>
</evidence>
<dbReference type="EMBL" id="CAMXCT010006718">
    <property type="protein sequence ID" value="CAI4018871.1"/>
    <property type="molecule type" value="Genomic_DNA"/>
</dbReference>
<dbReference type="Pfam" id="PF00112">
    <property type="entry name" value="Peptidase_C1"/>
    <property type="match status" value="1"/>
</dbReference>
<reference evidence="4" key="1">
    <citation type="submission" date="2022-10" db="EMBL/GenBank/DDBJ databases">
        <authorList>
            <person name="Chen Y."/>
            <person name="Dougan E. K."/>
            <person name="Chan C."/>
            <person name="Rhodes N."/>
            <person name="Thang M."/>
        </authorList>
    </citation>
    <scope>NUCLEOTIDE SEQUENCE</scope>
</reference>
<comment type="caution">
    <text evidence="4">The sequence shown here is derived from an EMBL/GenBank/DDBJ whole genome shotgun (WGS) entry which is preliminary data.</text>
</comment>
<dbReference type="AlphaFoldDB" id="A0A9P1GPR6"/>
<dbReference type="EMBL" id="CAMXCT020006718">
    <property type="protein sequence ID" value="CAL1172246.1"/>
    <property type="molecule type" value="Genomic_DNA"/>
</dbReference>
<sequence>MDIFSERLKKAELLNSQPGRAWTAGTSPFADYTEEELKSLKGWKGMASPNAKKNLRRSKVSLLQTELPEDFSRWKDLQSVKAIANQGACGSCWAVTSATVLNSHREIHQNATERLSPQELVDCVPNPKHCGGGGGCSGATVELAMAYTMQFGLASDKSHPYQGYDEECSRKDVKGSKSLLEFGDSDDLSISGVRKASNHDRGFHSLKMHGWEKLPENRYHPLMEALVTKGPVAVSVGAEGWEMYLNGIYGDCAKDVVIDHAVTLIAYGKDKELKQKYWTIMNSWGENFGEKGTMRLLRQDSEEEHCGTDHQPQVGTGCDGGPASVQVCGMCGILYDNVYPIFSPF</sequence>